<evidence type="ECO:0000313" key="1">
    <source>
        <dbReference type="EMBL" id="GLI00989.1"/>
    </source>
</evidence>
<sequence length="184" mass="20100">MNDADVDDTVKLGLVGRLLAQARLLVLFDDFEQNLASGGEEWIDPGFADTFTWLAETAQTGKLLVTCRYPLPGEPDLIGVDLPPLSPAELRRLLLRMPQLRDLDLDDRATIIATIGGHPRLIEFVDALLRHGRGSLREVTAKLRHLADVEGIDRNAPNVPAAVRRACAAGQPRHRPGRTAGPAH</sequence>
<organism evidence="1 2">
    <name type="scientific">Phytohabitans aurantiacus</name>
    <dbReference type="NCBI Taxonomy" id="3016789"/>
    <lineage>
        <taxon>Bacteria</taxon>
        <taxon>Bacillati</taxon>
        <taxon>Actinomycetota</taxon>
        <taxon>Actinomycetes</taxon>
        <taxon>Micromonosporales</taxon>
        <taxon>Micromonosporaceae</taxon>
    </lineage>
</organism>
<gene>
    <name evidence="1" type="ORF">Pa4123_62650</name>
</gene>
<comment type="caution">
    <text evidence="1">The sequence shown here is derived from an EMBL/GenBank/DDBJ whole genome shotgun (WGS) entry which is preliminary data.</text>
</comment>
<keyword evidence="2" id="KW-1185">Reference proteome</keyword>
<dbReference type="EMBL" id="BSDI01000039">
    <property type="protein sequence ID" value="GLI00989.1"/>
    <property type="molecule type" value="Genomic_DNA"/>
</dbReference>
<proteinExistence type="predicted"/>
<reference evidence="1" key="1">
    <citation type="submission" date="2022-12" db="EMBL/GenBank/DDBJ databases">
        <title>New Phytohabitans aurantiacus sp. RD004123 nov., an actinomycete isolated from soil.</title>
        <authorList>
            <person name="Triningsih D.W."/>
            <person name="Harunari E."/>
            <person name="Igarashi Y."/>
        </authorList>
    </citation>
    <scope>NUCLEOTIDE SEQUENCE</scope>
    <source>
        <strain evidence="1">RD004123</strain>
    </source>
</reference>
<evidence type="ECO:0000313" key="2">
    <source>
        <dbReference type="Proteomes" id="UP001144280"/>
    </source>
</evidence>
<evidence type="ECO:0008006" key="3">
    <source>
        <dbReference type="Google" id="ProtNLM"/>
    </source>
</evidence>
<dbReference type="Proteomes" id="UP001144280">
    <property type="component" value="Unassembled WGS sequence"/>
</dbReference>
<accession>A0ABQ5R2I8</accession>
<name>A0ABQ5R2I8_9ACTN</name>
<protein>
    <recommendedName>
        <fullName evidence="3">NB-ARC domain-containing protein</fullName>
    </recommendedName>
</protein>